<organism evidence="1 2">
    <name type="scientific">Metarhizium guizhouense (strain ARSEF 977)</name>
    <dbReference type="NCBI Taxonomy" id="1276136"/>
    <lineage>
        <taxon>Eukaryota</taxon>
        <taxon>Fungi</taxon>
        <taxon>Dikarya</taxon>
        <taxon>Ascomycota</taxon>
        <taxon>Pezizomycotina</taxon>
        <taxon>Sordariomycetes</taxon>
        <taxon>Hypocreomycetidae</taxon>
        <taxon>Hypocreales</taxon>
        <taxon>Clavicipitaceae</taxon>
        <taxon>Metarhizium</taxon>
    </lineage>
</organism>
<gene>
    <name evidence="1" type="ORF">MGU_06928</name>
</gene>
<protein>
    <submittedName>
        <fullName evidence="1">Uncharacterized protein</fullName>
    </submittedName>
</protein>
<proteinExistence type="predicted"/>
<dbReference type="Proteomes" id="UP000031192">
    <property type="component" value="Unassembled WGS sequence"/>
</dbReference>
<name>A0A0B4I0Q4_METGA</name>
<comment type="caution">
    <text evidence="1">The sequence shown here is derived from an EMBL/GenBank/DDBJ whole genome shotgun (WGS) entry which is preliminary data.</text>
</comment>
<evidence type="ECO:0000313" key="2">
    <source>
        <dbReference type="Proteomes" id="UP000031192"/>
    </source>
</evidence>
<reference evidence="1 2" key="1">
    <citation type="journal article" date="2014" name="Proc. Natl. Acad. Sci. U.S.A.">
        <title>Trajectory and genomic determinants of fungal-pathogen speciation and host adaptation.</title>
        <authorList>
            <person name="Hu X."/>
            <person name="Xiao G."/>
            <person name="Zheng P."/>
            <person name="Shang Y."/>
            <person name="Su Y."/>
            <person name="Zhang X."/>
            <person name="Liu X."/>
            <person name="Zhan S."/>
            <person name="St Leger R.J."/>
            <person name="Wang C."/>
        </authorList>
    </citation>
    <scope>NUCLEOTIDE SEQUENCE [LARGE SCALE GENOMIC DNA]</scope>
    <source>
        <strain evidence="1 2">ARSEF 977</strain>
    </source>
</reference>
<keyword evidence="2" id="KW-1185">Reference proteome</keyword>
<dbReference type="EMBL" id="AZNH01000026">
    <property type="protein sequence ID" value="KID85819.1"/>
    <property type="molecule type" value="Genomic_DNA"/>
</dbReference>
<accession>A0A0B4I0Q4</accession>
<evidence type="ECO:0000313" key="1">
    <source>
        <dbReference type="EMBL" id="KID85819.1"/>
    </source>
</evidence>
<dbReference type="AlphaFoldDB" id="A0A0B4I0Q4"/>
<dbReference type="HOGENOM" id="CLU_2942272_0_0_1"/>
<sequence length="60" mass="6584">MINMISFEGCYDTGIKVIQDFLLRAKSKALVIFIYSGHAAATDGVLYLSEQGEIHECQSG</sequence>